<feature type="signal peptide" evidence="1">
    <location>
        <begin position="1"/>
        <end position="27"/>
    </location>
</feature>
<dbReference type="AlphaFoldDB" id="A0A1T2KZI8"/>
<protein>
    <recommendedName>
        <fullName evidence="4">Integrating conjugative element protein</fullName>
    </recommendedName>
</protein>
<dbReference type="RefSeq" id="WP_078485174.1">
    <property type="nucleotide sequence ID" value="NZ_MPRL01000125.1"/>
</dbReference>
<accession>A0A1T2KZI8</accession>
<keyword evidence="3" id="KW-1185">Reference proteome</keyword>
<evidence type="ECO:0000313" key="2">
    <source>
        <dbReference type="EMBL" id="OOZ38136.1"/>
    </source>
</evidence>
<sequence length="472" mass="50538">MNGTQPSHLLPIFTGAALLIGSATLNATTSTPPSYEPAITLTAATLLDESVATSEHYRIEPEVANDGRMNSYQLSSEIQSLEVHTDSLLRERAHEIEAIVALRQMKESDTFQKGFMAAAEAPISLTRNLVTDPVGTLESIPSGIGNVLSDVGAAISSIGKESSDEDDTLAKNLLGFNTVKRRLAAELGVDPYSSNKLLQEELDDVAWSVFAGGAPIEAVMVAAPMVASVSVRISNGTQSDPNGWKISPTTMLKAADQSAQKIGLSEEESTQLVYHPICSVNHLTRQVAAISILEGALGREALLKSNSGADSEMACRHAQQQAELIYNYHTNRDRVINLHSQDGQLQLVDWSGNKIYPVIADYLTLSESNNGLIEALTRPSTSKRILWLSGRASPQLLSALSKQGIELVEQAQTTPLSVAEILLPERVQEQREAENKGNRTGEIASSIGSTIGSVFDAITPDLGEAEASPEAQ</sequence>
<name>A0A1T2KZI8_9GAMM</name>
<evidence type="ECO:0000313" key="3">
    <source>
        <dbReference type="Proteomes" id="UP000191110"/>
    </source>
</evidence>
<reference evidence="2 3" key="1">
    <citation type="submission" date="2016-11" db="EMBL/GenBank/DDBJ databases">
        <title>Mixed transmission modes and dynamic genome evolution in an obligate animal-bacterial symbiosis.</title>
        <authorList>
            <person name="Russell S.L."/>
            <person name="Corbett-Detig R.B."/>
            <person name="Cavanaugh C.M."/>
        </authorList>
    </citation>
    <scope>NUCLEOTIDE SEQUENCE [LARGE SCALE GENOMIC DNA]</scope>
    <source>
        <strain evidence="2">Sveles-Q1</strain>
    </source>
</reference>
<feature type="chain" id="PRO_5012526815" description="Integrating conjugative element protein" evidence="1">
    <location>
        <begin position="28"/>
        <end position="472"/>
    </location>
</feature>
<gene>
    <name evidence="2" type="ORF">BOW53_16465</name>
</gene>
<evidence type="ECO:0000256" key="1">
    <source>
        <dbReference type="SAM" id="SignalP"/>
    </source>
</evidence>
<organism evidence="2 3">
    <name type="scientific">Solemya pervernicosa gill symbiont</name>
    <dbReference type="NCBI Taxonomy" id="642797"/>
    <lineage>
        <taxon>Bacteria</taxon>
        <taxon>Pseudomonadati</taxon>
        <taxon>Pseudomonadota</taxon>
        <taxon>Gammaproteobacteria</taxon>
        <taxon>sulfur-oxidizing symbionts</taxon>
    </lineage>
</organism>
<proteinExistence type="predicted"/>
<dbReference type="Proteomes" id="UP000191110">
    <property type="component" value="Unassembled WGS sequence"/>
</dbReference>
<comment type="caution">
    <text evidence="2">The sequence shown here is derived from an EMBL/GenBank/DDBJ whole genome shotgun (WGS) entry which is preliminary data.</text>
</comment>
<dbReference type="EMBL" id="MPRL01000125">
    <property type="protein sequence ID" value="OOZ38136.1"/>
    <property type="molecule type" value="Genomic_DNA"/>
</dbReference>
<keyword evidence="1" id="KW-0732">Signal</keyword>
<dbReference type="OrthoDB" id="179504at2"/>
<evidence type="ECO:0008006" key="4">
    <source>
        <dbReference type="Google" id="ProtNLM"/>
    </source>
</evidence>